<dbReference type="PANTHER" id="PTHR33172:SF96">
    <property type="entry name" value="PROTEIN OXIDATIVE STRESS 3 LIKE 3"/>
    <property type="match status" value="1"/>
</dbReference>
<keyword evidence="5" id="KW-1185">Reference proteome</keyword>
<dbReference type="InterPro" id="IPR051992">
    <property type="entry name" value="OxStress_Response_Reg"/>
</dbReference>
<gene>
    <name evidence="4" type="ORF">FPE_LOCUS3003</name>
</gene>
<evidence type="ECO:0000313" key="5">
    <source>
        <dbReference type="Proteomes" id="UP000834106"/>
    </source>
</evidence>
<keyword evidence="2" id="KW-0539">Nucleus</keyword>
<evidence type="ECO:0000256" key="3">
    <source>
        <dbReference type="SAM" id="MobiDB-lite"/>
    </source>
</evidence>
<feature type="region of interest" description="Disordered" evidence="3">
    <location>
        <begin position="121"/>
        <end position="163"/>
    </location>
</feature>
<feature type="compositionally biased region" description="Acidic residues" evidence="3">
    <location>
        <begin position="47"/>
        <end position="57"/>
    </location>
</feature>
<evidence type="ECO:0000313" key="4">
    <source>
        <dbReference type="EMBL" id="CAI9755572.1"/>
    </source>
</evidence>
<feature type="compositionally biased region" description="Basic and acidic residues" evidence="3">
    <location>
        <begin position="140"/>
        <end position="154"/>
    </location>
</feature>
<name>A0AAD1YVF5_9LAMI</name>
<organism evidence="4 5">
    <name type="scientific">Fraxinus pennsylvanica</name>
    <dbReference type="NCBI Taxonomy" id="56036"/>
    <lineage>
        <taxon>Eukaryota</taxon>
        <taxon>Viridiplantae</taxon>
        <taxon>Streptophyta</taxon>
        <taxon>Embryophyta</taxon>
        <taxon>Tracheophyta</taxon>
        <taxon>Spermatophyta</taxon>
        <taxon>Magnoliopsida</taxon>
        <taxon>eudicotyledons</taxon>
        <taxon>Gunneridae</taxon>
        <taxon>Pentapetalae</taxon>
        <taxon>asterids</taxon>
        <taxon>lamiids</taxon>
        <taxon>Lamiales</taxon>
        <taxon>Oleaceae</taxon>
        <taxon>Oleeae</taxon>
        <taxon>Fraxinus</taxon>
    </lineage>
</organism>
<comment type="subcellular location">
    <subcellularLocation>
        <location evidence="1">Nucleus</location>
    </subcellularLocation>
</comment>
<dbReference type="GO" id="GO:0005634">
    <property type="term" value="C:nucleus"/>
    <property type="evidence" value="ECO:0007669"/>
    <property type="project" value="UniProtKB-SubCell"/>
</dbReference>
<dbReference type="EMBL" id="OU503037">
    <property type="protein sequence ID" value="CAI9755572.1"/>
    <property type="molecule type" value="Genomic_DNA"/>
</dbReference>
<feature type="compositionally biased region" description="Polar residues" evidence="3">
    <location>
        <begin position="36"/>
        <end position="45"/>
    </location>
</feature>
<dbReference type="Proteomes" id="UP000834106">
    <property type="component" value="Chromosome 2"/>
</dbReference>
<proteinExistence type="predicted"/>
<evidence type="ECO:0000256" key="2">
    <source>
        <dbReference type="ARBA" id="ARBA00023242"/>
    </source>
</evidence>
<dbReference type="PANTHER" id="PTHR33172">
    <property type="entry name" value="OS08G0516900 PROTEIN"/>
    <property type="match status" value="1"/>
</dbReference>
<reference evidence="4" key="1">
    <citation type="submission" date="2023-05" db="EMBL/GenBank/DDBJ databases">
        <authorList>
            <person name="Huff M."/>
        </authorList>
    </citation>
    <scope>NUCLEOTIDE SEQUENCE</scope>
</reference>
<accession>A0AAD1YVF5</accession>
<feature type="compositionally biased region" description="Gly residues" evidence="3">
    <location>
        <begin position="1"/>
        <end position="18"/>
    </location>
</feature>
<evidence type="ECO:0000256" key="1">
    <source>
        <dbReference type="ARBA" id="ARBA00004123"/>
    </source>
</evidence>
<protein>
    <submittedName>
        <fullName evidence="4">Uncharacterized protein</fullName>
    </submittedName>
</protein>
<dbReference type="AlphaFoldDB" id="A0AAD1YVF5"/>
<sequence length="163" mass="17779">MVASGSGGGMTGGYCDGNGRGKRNRERRIPLPWPPVTTSSSSIGQPSDDDADEDEVQSELANDALYSMASLEDSLPMKRGLSNFYKGKSKSFANLSGKESNLKMEDLEKPDFQVNKKRRQMVAEALSRENNRPSLPAMGSKKDEGGSSKNKINEQDESDDQLI</sequence>
<dbReference type="GO" id="GO:0006950">
    <property type="term" value="P:response to stress"/>
    <property type="evidence" value="ECO:0007669"/>
    <property type="project" value="UniProtKB-ARBA"/>
</dbReference>
<feature type="region of interest" description="Disordered" evidence="3">
    <location>
        <begin position="1"/>
        <end position="63"/>
    </location>
</feature>